<dbReference type="GO" id="GO:0046872">
    <property type="term" value="F:metal ion binding"/>
    <property type="evidence" value="ECO:0007669"/>
    <property type="project" value="UniProtKB-KW"/>
</dbReference>
<dbReference type="RefSeq" id="WP_012503341.1">
    <property type="nucleotide sequence ID" value="NC_011035.1"/>
</dbReference>
<dbReference type="SUPFAM" id="SSF89372">
    <property type="entry name" value="Fucose-specific lectin"/>
    <property type="match status" value="1"/>
</dbReference>
<accession>B4RNZ6</accession>
<dbReference type="InterPro" id="IPR008707">
    <property type="entry name" value="B-propeller_PilY1"/>
</dbReference>
<feature type="domain" description="PilY1 beta-propeller" evidence="4">
    <location>
        <begin position="522"/>
        <end position="866"/>
    </location>
</feature>
<reference evidence="5 6" key="1">
    <citation type="journal article" date="2008" name="J. Bacteriol.">
        <title>Complete genome sequence of Neisseria gonorrhoeae NCCP11945.</title>
        <authorList>
            <person name="Chung G.T."/>
            <person name="Yoo J.S."/>
            <person name="Oh H.B."/>
            <person name="Lee Y.S."/>
            <person name="Cha S.H."/>
            <person name="Kim S.J."/>
            <person name="Yoo C.K."/>
        </authorList>
    </citation>
    <scope>NUCLEOTIDE SEQUENCE [LARGE SCALE GENOMIC DNA]</scope>
    <source>
        <strain evidence="5 6">NCCP11945</strain>
    </source>
</reference>
<dbReference type="HOGENOM" id="CLU_317269_0_0_4"/>
<dbReference type="EMBL" id="CP001050">
    <property type="protein sequence ID" value="ACF28774.1"/>
    <property type="molecule type" value="Genomic_DNA"/>
</dbReference>
<feature type="compositionally biased region" description="Basic and acidic residues" evidence="3">
    <location>
        <begin position="509"/>
        <end position="522"/>
    </location>
</feature>
<protein>
    <submittedName>
        <fullName evidence="5">PilC2</fullName>
    </submittedName>
</protein>
<dbReference type="NCBIfam" id="NF040838">
    <property type="entry name" value="T4_PilC_Neiss"/>
    <property type="match status" value="1"/>
</dbReference>
<evidence type="ECO:0000313" key="5">
    <source>
        <dbReference type="EMBL" id="ACF28774.1"/>
    </source>
</evidence>
<keyword evidence="2" id="KW-0106">Calcium</keyword>
<evidence type="ECO:0000313" key="6">
    <source>
        <dbReference type="Proteomes" id="UP000002564"/>
    </source>
</evidence>
<evidence type="ECO:0000256" key="2">
    <source>
        <dbReference type="ARBA" id="ARBA00022837"/>
    </source>
</evidence>
<organism evidence="5 6">
    <name type="scientific">Neisseria gonorrhoeae (strain NCCP11945)</name>
    <dbReference type="NCBI Taxonomy" id="521006"/>
    <lineage>
        <taxon>Bacteria</taxon>
        <taxon>Pseudomonadati</taxon>
        <taxon>Pseudomonadota</taxon>
        <taxon>Betaproteobacteria</taxon>
        <taxon>Neisseriales</taxon>
        <taxon>Neisseriaceae</taxon>
        <taxon>Neisseria</taxon>
    </lineage>
</organism>
<sequence length="1055" mass="116325">MNKTLKRRVFRHTALYAAILMFSHTGGGGTQAQTRKYAIIMNERKQPEVKWEGQYSQSTLKDKGRERTFSHTSQRNWNGQQNNFISFNNSDELVSQQSGTAVFGTATYLPPYGKVSGFDTDSLKGRANAAGWIRTTRPGLAGYAYTGIRCGHARDCPKLTYKTRFSFDNPDLAKTGGRLDRHTESSRENSPIYKLKDYPWLGVSFNLGAEGTAKDGRSSSRLISSFDENNSNSNQNLVYTTEGRDISLGNWQSESTAVAYYLNAKLHLLDKKKIKDITGKTVQLGVLKPSIDVKTQNTGFAGLLNFWSKWDIKDNGQIPVKLGLPEVKAGRCTNKPNPNNNTKAPSPALTAPALWFGPVQNGKVQMYSASVSTYPGSSSSRIFLQELKTQTDPARPGRHSLAALNARDIKSREPNFNSRQTVIRLPGGVYRIAPTRDRIVGLNGNDGKNDTFGIYKERLVTPDADEWAKVLLPWTVRYYGNDDIFKTFNQPNNKKQSDKKQYSQKYRIRTKEDDNDKPRDLGDIVNSPIVAVDGYLATSANDGMVHLFKRNGTDQRGYELKLSYIPGTMPRQYFDNDTSALQDSDLAKELRTFAEKGYVGDRYGVDGGFVLRRITDDQDKQKHFFMFGAMGLGGRGAYALDLSKIDSSNLTGVSMFDVQNDKNNNKNDNNRVKLGYTVGTPQIGKTQNGKYAAFLASGYAAKDINSNDNKTALYVYDLENGSGSLIKKIEAPSGKGGLSSPTLVDKDLDGTVDIAYAGDRGGNMYRFDLSDSNPSKWSVSTIFEGQRPITSAPAVSRLADKRVVIFGTGSDLSESDVFNTDEQYIYGIFDDDKANVSVKVKDHMGDGLLKQNLTQENKTLFLTNNKASGGSADKGWVVKLREGERVTVKPTVVLRTAFVTIRSYTGNDKCGAQTAILGINTADGGALTPRSARPIVPDHNSVAQYSGHKKTSKGKSIPIGCMEKGGKTVCPNGYVYDKPVNVRYLDEKKTDDFPVTADGDAGGSGTFKEGKKPARNNRCFSGKGVRTLLMNDLDSLDITGPMCGIKRLSWREVFF</sequence>
<evidence type="ECO:0000256" key="1">
    <source>
        <dbReference type="ARBA" id="ARBA00022723"/>
    </source>
</evidence>
<evidence type="ECO:0000256" key="3">
    <source>
        <dbReference type="SAM" id="MobiDB-lite"/>
    </source>
</evidence>
<dbReference type="Proteomes" id="UP000002564">
    <property type="component" value="Chromosome"/>
</dbReference>
<name>B4RNZ6_NEIG2</name>
<dbReference type="KEGG" id="ngk:NGK_0074"/>
<proteinExistence type="predicted"/>
<gene>
    <name evidence="5" type="ordered locus">NGK_0074</name>
</gene>
<dbReference type="Pfam" id="PF05567">
    <property type="entry name" value="T4P_PilY1"/>
    <property type="match status" value="1"/>
</dbReference>
<feature type="region of interest" description="Disordered" evidence="3">
    <location>
        <begin position="932"/>
        <end position="951"/>
    </location>
</feature>
<feature type="region of interest" description="Disordered" evidence="3">
    <location>
        <begin position="487"/>
        <end position="522"/>
    </location>
</feature>
<keyword evidence="1" id="KW-0479">Metal-binding</keyword>
<dbReference type="AlphaFoldDB" id="B4RNZ6"/>
<evidence type="ECO:0000259" key="4">
    <source>
        <dbReference type="Pfam" id="PF05567"/>
    </source>
</evidence>